<evidence type="ECO:0000256" key="1">
    <source>
        <dbReference type="SAM" id="SignalP"/>
    </source>
</evidence>
<dbReference type="Proteomes" id="UP000005627">
    <property type="component" value="Chromosome 5"/>
</dbReference>
<dbReference type="InterPro" id="IPR023631">
    <property type="entry name" value="Amidase_dom"/>
</dbReference>
<dbReference type="RefSeq" id="XP_003681476.1">
    <property type="nucleotide sequence ID" value="XM_003681428.1"/>
</dbReference>
<sequence>MRIFQWVFVLCLYFKTLRAIAVSKQVKLGKVSYYVAGTPEITVHGKLVNELVGSVGDSFLFPLTVINHSGELNYSVLESISEDFSSSDDVFSSYFLETVLVQSSDIKVTSLSNSSISTLNVSSVISLEGTALPNGPYFGSFLNGQLSVYRAYRLYSDDFATFQLGIVPSDENPNHYMALPAGVDVAHAQTIAVPSRLYYTVSEEQPLAGYRVAVKDLYNIAGTKTGGSSRDYYNLYDEANVTCPSIQRVLDMGGVIVGKLKLTQFANGETPTADYVDYHAPFNPRGDGYQSPSSSSCGSGAAEAAYDWLDFTIGSDTGCSVRCPAGSQGLYGLRPTFDAVSLEGVIPMSDIMDTAGYFARTPELFKVFGKAWYGANENISTSYTSFPSTVYAFDVEENPRAYTESSAGPEAIAIYKEFVNNVVTFLNGTNEKLQVYSKFQEDTGRNLTEVTNNTCSGLAGYYQYVNIWERFSEDYQMQFDGDTPFLDPIPKFRWDWAYFNFTETGYQEAVANKELFDSWWNTNVTTRDSETCSNSVYIFLSNVGSTSYRNIYRNAPSNTGSMSGFSDLMVSSFARTPEAIVPLGEIPYNSTITLTEKYLPVTAAIGAAPGCDFMVLDLIEKLGEAGIINEVATGQRLFPAN</sequence>
<dbReference type="eggNOG" id="KOG1211">
    <property type="taxonomic scope" value="Eukaryota"/>
</dbReference>
<dbReference type="Pfam" id="PF26053">
    <property type="entry name" value="DUF8016"/>
    <property type="match status" value="1"/>
</dbReference>
<dbReference type="InterPro" id="IPR058329">
    <property type="entry name" value="Arp1_N"/>
</dbReference>
<dbReference type="InParanoid" id="G8ZUH1"/>
<evidence type="ECO:0000313" key="4">
    <source>
        <dbReference type="EMBL" id="CCE92265.1"/>
    </source>
</evidence>
<accession>G8ZUH1</accession>
<proteinExistence type="predicted"/>
<dbReference type="Pfam" id="PF01425">
    <property type="entry name" value="Amidase"/>
    <property type="match status" value="1"/>
</dbReference>
<dbReference type="OrthoDB" id="5423360at2759"/>
<keyword evidence="1" id="KW-0732">Signal</keyword>
<dbReference type="PANTHER" id="PTHR46310">
    <property type="entry name" value="AMIDASE 1"/>
    <property type="match status" value="1"/>
</dbReference>
<evidence type="ECO:0000259" key="3">
    <source>
        <dbReference type="Pfam" id="PF26053"/>
    </source>
</evidence>
<reference evidence="4 5" key="1">
    <citation type="journal article" date="2011" name="Proc. Natl. Acad. Sci. U.S.A.">
        <title>Evolutionary erosion of yeast sex chromosomes by mating-type switching accidents.</title>
        <authorList>
            <person name="Gordon J.L."/>
            <person name="Armisen D."/>
            <person name="Proux-Wera E."/>
            <person name="Oheigeartaigh S.S."/>
            <person name="Byrne K.P."/>
            <person name="Wolfe K.H."/>
        </authorList>
    </citation>
    <scope>NUCLEOTIDE SEQUENCE [LARGE SCALE GENOMIC DNA]</scope>
    <source>
        <strain evidence="5">ATCC 10662 / CBS 1146 / NBRC 0425 / NCYC 2629 / NRRL Y-866</strain>
    </source>
</reference>
<dbReference type="InterPro" id="IPR036928">
    <property type="entry name" value="AS_sf"/>
</dbReference>
<dbReference type="GeneID" id="11503658"/>
<dbReference type="AlphaFoldDB" id="G8ZUH1"/>
<dbReference type="SUPFAM" id="SSF75304">
    <property type="entry name" value="Amidase signature (AS) enzymes"/>
    <property type="match status" value="1"/>
</dbReference>
<protein>
    <recommendedName>
        <fullName evidence="6">Amidase domain-containing protein</fullName>
    </recommendedName>
</protein>
<feature type="signal peptide" evidence="1">
    <location>
        <begin position="1"/>
        <end position="19"/>
    </location>
</feature>
<feature type="chain" id="PRO_5003519712" description="Amidase domain-containing protein" evidence="1">
    <location>
        <begin position="20"/>
        <end position="641"/>
    </location>
</feature>
<dbReference type="EMBL" id="HE616746">
    <property type="protein sequence ID" value="CCE92265.1"/>
    <property type="molecule type" value="Genomic_DNA"/>
</dbReference>
<gene>
    <name evidence="4" type="primary">TDEL0E00220</name>
    <name evidence="4" type="ORF">TDEL_0E00220</name>
</gene>
<dbReference type="KEGG" id="tdl:TDEL_0E00220"/>
<evidence type="ECO:0000313" key="5">
    <source>
        <dbReference type="Proteomes" id="UP000005627"/>
    </source>
</evidence>
<name>G8ZUH1_TORDE</name>
<evidence type="ECO:0000259" key="2">
    <source>
        <dbReference type="Pfam" id="PF01425"/>
    </source>
</evidence>
<dbReference type="PANTHER" id="PTHR46310:SF7">
    <property type="entry name" value="AMIDASE 1"/>
    <property type="match status" value="1"/>
</dbReference>
<evidence type="ECO:0008006" key="6">
    <source>
        <dbReference type="Google" id="ProtNLM"/>
    </source>
</evidence>
<organism evidence="4 5">
    <name type="scientific">Torulaspora delbrueckii</name>
    <name type="common">Yeast</name>
    <name type="synonym">Candida colliculosa</name>
    <dbReference type="NCBI Taxonomy" id="4950"/>
    <lineage>
        <taxon>Eukaryota</taxon>
        <taxon>Fungi</taxon>
        <taxon>Dikarya</taxon>
        <taxon>Ascomycota</taxon>
        <taxon>Saccharomycotina</taxon>
        <taxon>Saccharomycetes</taxon>
        <taxon>Saccharomycetales</taxon>
        <taxon>Saccharomycetaceae</taxon>
        <taxon>Torulaspora</taxon>
    </lineage>
</organism>
<dbReference type="Gene3D" id="3.90.1300.10">
    <property type="entry name" value="Amidase signature (AS) domain"/>
    <property type="match status" value="1"/>
</dbReference>
<keyword evidence="5" id="KW-1185">Reference proteome</keyword>
<dbReference type="HOGENOM" id="CLU_020129_1_0_1"/>
<dbReference type="STRING" id="1076872.G8ZUH1"/>
<feature type="domain" description="Scytalone dehydratase-like protein Arp1 N-terminal" evidence="3">
    <location>
        <begin position="56"/>
        <end position="154"/>
    </location>
</feature>
<feature type="domain" description="Amidase" evidence="2">
    <location>
        <begin position="198"/>
        <end position="459"/>
    </location>
</feature>